<dbReference type="Proteomes" id="UP000435357">
    <property type="component" value="Unassembled WGS sequence"/>
</dbReference>
<organism evidence="3 4">
    <name type="scientific">Salibacter halophilus</name>
    <dbReference type="NCBI Taxonomy" id="1803916"/>
    <lineage>
        <taxon>Bacteria</taxon>
        <taxon>Pseudomonadati</taxon>
        <taxon>Bacteroidota</taxon>
        <taxon>Flavobacteriia</taxon>
        <taxon>Flavobacteriales</taxon>
        <taxon>Salibacteraceae</taxon>
        <taxon>Salibacter</taxon>
    </lineage>
</organism>
<keyword evidence="4" id="KW-1185">Reference proteome</keyword>
<evidence type="ECO:0000313" key="4">
    <source>
        <dbReference type="Proteomes" id="UP000435357"/>
    </source>
</evidence>
<evidence type="ECO:0000256" key="1">
    <source>
        <dbReference type="SAM" id="Coils"/>
    </source>
</evidence>
<proteinExistence type="predicted"/>
<gene>
    <name evidence="3" type="ORF">F3059_00610</name>
</gene>
<keyword evidence="1" id="KW-0175">Coiled coil</keyword>
<feature type="transmembrane region" description="Helical" evidence="2">
    <location>
        <begin position="12"/>
        <end position="31"/>
    </location>
</feature>
<comment type="caution">
    <text evidence="3">The sequence shown here is derived from an EMBL/GenBank/DDBJ whole genome shotgun (WGS) entry which is preliminary data.</text>
</comment>
<protein>
    <submittedName>
        <fullName evidence="3">Septum formation initiator family protein</fullName>
    </submittedName>
</protein>
<dbReference type="AlphaFoldDB" id="A0A6N6MAY5"/>
<reference evidence="3 4" key="1">
    <citation type="submission" date="2019-09" db="EMBL/GenBank/DDBJ databases">
        <title>Genomes of Cryomorphaceae.</title>
        <authorList>
            <person name="Bowman J.P."/>
        </authorList>
    </citation>
    <scope>NUCLEOTIDE SEQUENCE [LARGE SCALE GENOMIC DNA]</scope>
    <source>
        <strain evidence="3 4">KCTC 52047</strain>
    </source>
</reference>
<dbReference type="OrthoDB" id="1467719at2"/>
<keyword evidence="2" id="KW-0812">Transmembrane</keyword>
<name>A0A6N6MAY5_9FLAO</name>
<feature type="coiled-coil region" evidence="1">
    <location>
        <begin position="46"/>
        <end position="80"/>
    </location>
</feature>
<dbReference type="InterPro" id="IPR007060">
    <property type="entry name" value="FtsL/DivIC"/>
</dbReference>
<keyword evidence="2" id="KW-1133">Transmembrane helix</keyword>
<dbReference type="RefSeq" id="WP_151165994.1">
    <property type="nucleotide sequence ID" value="NZ_WACR01000001.1"/>
</dbReference>
<keyword evidence="2" id="KW-0472">Membrane</keyword>
<evidence type="ECO:0000256" key="2">
    <source>
        <dbReference type="SAM" id="Phobius"/>
    </source>
</evidence>
<sequence length="102" mass="12595">MIQRVWSSIPSWLKNRYSFTILVFLVWMLFFDQNDIISQIELKQQLNSVENKREYYKTQIKETRSDLENLLNDNEKLERFARERYLMKKPNEEIFVIVDEEK</sequence>
<evidence type="ECO:0000313" key="3">
    <source>
        <dbReference type="EMBL" id="KAB1066006.1"/>
    </source>
</evidence>
<dbReference type="Pfam" id="PF04977">
    <property type="entry name" value="DivIC"/>
    <property type="match status" value="1"/>
</dbReference>
<accession>A0A6N6MAY5</accession>
<dbReference type="EMBL" id="WACR01000001">
    <property type="protein sequence ID" value="KAB1066006.1"/>
    <property type="molecule type" value="Genomic_DNA"/>
</dbReference>